<proteinExistence type="predicted"/>
<dbReference type="CDD" id="cd09113">
    <property type="entry name" value="PLDc_ymdC_like_2"/>
    <property type="match status" value="1"/>
</dbReference>
<dbReference type="InterPro" id="IPR025202">
    <property type="entry name" value="PLD-like_dom"/>
</dbReference>
<dbReference type="GO" id="GO:0030572">
    <property type="term" value="F:phosphatidyltransferase activity"/>
    <property type="evidence" value="ECO:0007669"/>
    <property type="project" value="UniProtKB-ARBA"/>
</dbReference>
<gene>
    <name evidence="2" type="ORF">SAMN05660653_02260</name>
</gene>
<dbReference type="CDD" id="cd09111">
    <property type="entry name" value="PLDc_ymdC_like_1"/>
    <property type="match status" value="1"/>
</dbReference>
<dbReference type="SMART" id="SM00155">
    <property type="entry name" value="PLDc"/>
    <property type="match status" value="2"/>
</dbReference>
<dbReference type="Pfam" id="PF13091">
    <property type="entry name" value="PLDc_2"/>
    <property type="match status" value="2"/>
</dbReference>
<dbReference type="PANTHER" id="PTHR21248:SF12">
    <property type="entry name" value="CARDIOLIPIN SYNTHASE C"/>
    <property type="match status" value="1"/>
</dbReference>
<dbReference type="AlphaFoldDB" id="A0A1G6DNN0"/>
<organism evidence="2 3">
    <name type="scientific">Desulfonatronum thiosulfatophilum</name>
    <dbReference type="NCBI Taxonomy" id="617002"/>
    <lineage>
        <taxon>Bacteria</taxon>
        <taxon>Pseudomonadati</taxon>
        <taxon>Thermodesulfobacteriota</taxon>
        <taxon>Desulfovibrionia</taxon>
        <taxon>Desulfovibrionales</taxon>
        <taxon>Desulfonatronaceae</taxon>
        <taxon>Desulfonatronum</taxon>
    </lineage>
</organism>
<dbReference type="Proteomes" id="UP000198771">
    <property type="component" value="Unassembled WGS sequence"/>
</dbReference>
<feature type="domain" description="PLD phosphodiesterase" evidence="1">
    <location>
        <begin position="194"/>
        <end position="221"/>
    </location>
</feature>
<evidence type="ECO:0000259" key="1">
    <source>
        <dbReference type="PROSITE" id="PS50035"/>
    </source>
</evidence>
<sequence length="540" mass="59571">MMRLRHNNEASQAFPVIPESRPTQRASRFMQRVFLGLILLAGLWGGGCSSLPALDSRTSSSALTYDEALATPLGKAVGPLLDAHPEVSGVFALQTAKDAFAARIVLASVAERTLDVQYYIWRNDLTGNLLFEALHHAAERGVRVRLLLDDLPTAGLDETLAALNAHPNLEVRLFNPFVFRNFRALDFILDFSRAHRRMHNKSFTADNMVTIVGGRNIGDEYFGATNDNLFADLDVLTVGYVVREVSANFDRYWDSRAAYPLEAIVAQADAAVVGMPELDPDKSAKVEYFLDAVRDSRFMSDLAAGNLALEWTNVRMVSDDPDKVLQKSAPEDLIIPQLRDVVGVPTREVDLISPYFVPTKTGVAAFAAMAEKGVQIKVLTNALEATDVFPAHAGYAKRRKDLLDSGIVLYEFKLSSTMQPYSGKAGPFGSSGASLHAKTFSVDASRVFVGSFNFDPRSAKLNTELGFVIDSTSLAEKISNAFETTIPANAYEVRLNDEGHLYWLELQEGKLIRHDVEPGTTTLQRSVIWILSRLPIEWLL</sequence>
<dbReference type="InterPro" id="IPR001736">
    <property type="entry name" value="PLipase_D/transphosphatidylase"/>
</dbReference>
<reference evidence="2 3" key="1">
    <citation type="submission" date="2016-10" db="EMBL/GenBank/DDBJ databases">
        <authorList>
            <person name="de Groot N.N."/>
        </authorList>
    </citation>
    <scope>NUCLEOTIDE SEQUENCE [LARGE SCALE GENOMIC DNA]</scope>
    <source>
        <strain evidence="2 3">ASO4-2</strain>
    </source>
</reference>
<keyword evidence="3" id="KW-1185">Reference proteome</keyword>
<dbReference type="STRING" id="617002.SAMN05660653_02260"/>
<dbReference type="SUPFAM" id="SSF56024">
    <property type="entry name" value="Phospholipase D/nuclease"/>
    <property type="match status" value="2"/>
</dbReference>
<dbReference type="EMBL" id="FMXO01000013">
    <property type="protein sequence ID" value="SDB46726.1"/>
    <property type="molecule type" value="Genomic_DNA"/>
</dbReference>
<feature type="domain" description="PLD phosphodiesterase" evidence="1">
    <location>
        <begin position="431"/>
        <end position="458"/>
    </location>
</feature>
<protein>
    <submittedName>
        <fullName evidence="2">Phosphatidylserine/phosphatidylglycerophosphate/cardiolipin synthase</fullName>
    </submittedName>
</protein>
<evidence type="ECO:0000313" key="2">
    <source>
        <dbReference type="EMBL" id="SDB46726.1"/>
    </source>
</evidence>
<dbReference type="GO" id="GO:0032049">
    <property type="term" value="P:cardiolipin biosynthetic process"/>
    <property type="evidence" value="ECO:0007669"/>
    <property type="project" value="UniProtKB-ARBA"/>
</dbReference>
<evidence type="ECO:0000313" key="3">
    <source>
        <dbReference type="Proteomes" id="UP000198771"/>
    </source>
</evidence>
<accession>A0A1G6DNN0</accession>
<name>A0A1G6DNN0_9BACT</name>
<dbReference type="PROSITE" id="PS50035">
    <property type="entry name" value="PLD"/>
    <property type="match status" value="2"/>
</dbReference>
<dbReference type="PANTHER" id="PTHR21248">
    <property type="entry name" value="CARDIOLIPIN SYNTHASE"/>
    <property type="match status" value="1"/>
</dbReference>
<dbReference type="Gene3D" id="3.30.870.10">
    <property type="entry name" value="Endonuclease Chain A"/>
    <property type="match status" value="2"/>
</dbReference>